<protein>
    <submittedName>
        <fullName evidence="1">Peroxidase 10</fullName>
    </submittedName>
</protein>
<sequence length="217" mass="24186">MTSSELSPADTSKPKISKISRITLRREIDPKTQFKHTNRDLNPQTSSKFDNFNNKSLINISGLTATHPCLMGCILFNLLGCLGSRVSRSLGPRESNSRISLILVLPDQMVLKVLAQGQCFVVNVAVCIRRSNVLESKEFAIFSSSLVISRGYFTSLESLSCYLLHEILITVHRTLSSSIIGGRRISLEQGWYHWVLSSKSSFPTNLGANGWPEERAR</sequence>
<dbReference type="GO" id="GO:0004601">
    <property type="term" value="F:peroxidase activity"/>
    <property type="evidence" value="ECO:0007669"/>
    <property type="project" value="UniProtKB-KW"/>
</dbReference>
<dbReference type="Proteomes" id="UP000250235">
    <property type="component" value="Unassembled WGS sequence"/>
</dbReference>
<reference evidence="1 2" key="1">
    <citation type="journal article" date="2015" name="Proc. Natl. Acad. Sci. U.S.A.">
        <title>The resurrection genome of Boea hygrometrica: A blueprint for survival of dehydration.</title>
        <authorList>
            <person name="Xiao L."/>
            <person name="Yang G."/>
            <person name="Zhang L."/>
            <person name="Yang X."/>
            <person name="Zhao S."/>
            <person name="Ji Z."/>
            <person name="Zhou Q."/>
            <person name="Hu M."/>
            <person name="Wang Y."/>
            <person name="Chen M."/>
            <person name="Xu Y."/>
            <person name="Jin H."/>
            <person name="Xiao X."/>
            <person name="Hu G."/>
            <person name="Bao F."/>
            <person name="Hu Y."/>
            <person name="Wan P."/>
            <person name="Li L."/>
            <person name="Deng X."/>
            <person name="Kuang T."/>
            <person name="Xiang C."/>
            <person name="Zhu J.K."/>
            <person name="Oliver M.J."/>
            <person name="He Y."/>
        </authorList>
    </citation>
    <scope>NUCLEOTIDE SEQUENCE [LARGE SCALE GENOMIC DNA]</scope>
    <source>
        <strain evidence="2">cv. XS01</strain>
    </source>
</reference>
<name>A0A2Z7B0W7_9LAMI</name>
<evidence type="ECO:0000313" key="1">
    <source>
        <dbReference type="EMBL" id="KZV27949.1"/>
    </source>
</evidence>
<dbReference type="EMBL" id="KV010223">
    <property type="protein sequence ID" value="KZV27949.1"/>
    <property type="molecule type" value="Genomic_DNA"/>
</dbReference>
<dbReference type="AlphaFoldDB" id="A0A2Z7B0W7"/>
<keyword evidence="2" id="KW-1185">Reference proteome</keyword>
<keyword evidence="1" id="KW-0560">Oxidoreductase</keyword>
<keyword evidence="1" id="KW-0575">Peroxidase</keyword>
<organism evidence="1 2">
    <name type="scientific">Dorcoceras hygrometricum</name>
    <dbReference type="NCBI Taxonomy" id="472368"/>
    <lineage>
        <taxon>Eukaryota</taxon>
        <taxon>Viridiplantae</taxon>
        <taxon>Streptophyta</taxon>
        <taxon>Embryophyta</taxon>
        <taxon>Tracheophyta</taxon>
        <taxon>Spermatophyta</taxon>
        <taxon>Magnoliopsida</taxon>
        <taxon>eudicotyledons</taxon>
        <taxon>Gunneridae</taxon>
        <taxon>Pentapetalae</taxon>
        <taxon>asterids</taxon>
        <taxon>lamiids</taxon>
        <taxon>Lamiales</taxon>
        <taxon>Gesneriaceae</taxon>
        <taxon>Didymocarpoideae</taxon>
        <taxon>Trichosporeae</taxon>
        <taxon>Loxocarpinae</taxon>
        <taxon>Dorcoceras</taxon>
    </lineage>
</organism>
<evidence type="ECO:0000313" key="2">
    <source>
        <dbReference type="Proteomes" id="UP000250235"/>
    </source>
</evidence>
<accession>A0A2Z7B0W7</accession>
<gene>
    <name evidence="1" type="ORF">F511_35816</name>
</gene>
<proteinExistence type="predicted"/>